<keyword evidence="1" id="KW-0472">Membrane</keyword>
<accession>A0A9P0D2D6</accession>
<dbReference type="EMBL" id="OV651818">
    <property type="protein sequence ID" value="CAH1112665.1"/>
    <property type="molecule type" value="Genomic_DNA"/>
</dbReference>
<reference evidence="2" key="1">
    <citation type="submission" date="2022-01" db="EMBL/GenBank/DDBJ databases">
        <authorList>
            <person name="King R."/>
        </authorList>
    </citation>
    <scope>NUCLEOTIDE SEQUENCE</scope>
</reference>
<evidence type="ECO:0000313" key="2">
    <source>
        <dbReference type="EMBL" id="CAH1112665.1"/>
    </source>
</evidence>
<proteinExistence type="predicted"/>
<protein>
    <submittedName>
        <fullName evidence="2">Uncharacterized protein</fullName>
    </submittedName>
</protein>
<feature type="transmembrane region" description="Helical" evidence="1">
    <location>
        <begin position="145"/>
        <end position="167"/>
    </location>
</feature>
<dbReference type="OrthoDB" id="7700731at2759"/>
<sequence>MKVPFYTVIGPILKKNHRSIRYFCENPALSFSPFYVLILGILGVGLSIYDILRIIKCGPILPGFLWRERLKNSSLVAPEVERDFKLICLVLSSEYYLFLLVGLATSNPIFFLPFMCLYAGIILMESSIFLMRAFMEGLDFKKSSLVMSMFMVYNWLSVFCTFCRHMTGCDV</sequence>
<gene>
    <name evidence="2" type="ORF">PSYICH_LOCUS12700</name>
</gene>
<feature type="transmembrane region" description="Helical" evidence="1">
    <location>
        <begin position="34"/>
        <end position="52"/>
    </location>
</feature>
<evidence type="ECO:0000256" key="1">
    <source>
        <dbReference type="SAM" id="Phobius"/>
    </source>
</evidence>
<keyword evidence="3" id="KW-1185">Reference proteome</keyword>
<keyword evidence="1" id="KW-0812">Transmembrane</keyword>
<dbReference type="AlphaFoldDB" id="A0A9P0D2D6"/>
<evidence type="ECO:0000313" key="3">
    <source>
        <dbReference type="Proteomes" id="UP001153636"/>
    </source>
</evidence>
<dbReference type="Proteomes" id="UP001153636">
    <property type="component" value="Chromosome 6"/>
</dbReference>
<name>A0A9P0D2D6_9CUCU</name>
<feature type="transmembrane region" description="Helical" evidence="1">
    <location>
        <begin position="86"/>
        <end position="104"/>
    </location>
</feature>
<feature type="transmembrane region" description="Helical" evidence="1">
    <location>
        <begin position="110"/>
        <end position="133"/>
    </location>
</feature>
<organism evidence="2 3">
    <name type="scientific">Psylliodes chrysocephalus</name>
    <dbReference type="NCBI Taxonomy" id="3402493"/>
    <lineage>
        <taxon>Eukaryota</taxon>
        <taxon>Metazoa</taxon>
        <taxon>Ecdysozoa</taxon>
        <taxon>Arthropoda</taxon>
        <taxon>Hexapoda</taxon>
        <taxon>Insecta</taxon>
        <taxon>Pterygota</taxon>
        <taxon>Neoptera</taxon>
        <taxon>Endopterygota</taxon>
        <taxon>Coleoptera</taxon>
        <taxon>Polyphaga</taxon>
        <taxon>Cucujiformia</taxon>
        <taxon>Chrysomeloidea</taxon>
        <taxon>Chrysomelidae</taxon>
        <taxon>Galerucinae</taxon>
        <taxon>Alticini</taxon>
        <taxon>Psylliodes</taxon>
    </lineage>
</organism>
<keyword evidence="1" id="KW-1133">Transmembrane helix</keyword>